<protein>
    <submittedName>
        <fullName evidence="1">Uncharacterized protein</fullName>
    </submittedName>
</protein>
<dbReference type="EMBL" id="DF144345">
    <property type="protein sequence ID" value="GAA56701.1"/>
    <property type="molecule type" value="Genomic_DNA"/>
</dbReference>
<sequence length="343" mass="38155">MIVFGKICGNSGIKTSRMSTLRILLLYNAIPSHLGRMYETQSACLFNKLLNIQQPACFERQPTIAPTETWLTPDVYGAEISIDGYKFFPADSKNGREAGRCDDREAYLHKIDQQSGLLASPASRRSLIGRKPGANIQTQRNIDRLPVANAASRGRQNSQNVVAARSLYTTRCTNENDVCTLHIDKVFVRYLETGVQKTDLITSYLSKALLINLNIMDVVQLFHKTNFIRRFGSDEAYLSVQKVASAKHFHLFSQSLTKGNPPSAWNEAIVTCQGICWPLTAGSYTPISFARLPCKVVERNSLISPVYQCFPLDRSCATNILVFMDSLTKAGGKGLISDARFLD</sequence>
<organism evidence="1 2">
    <name type="scientific">Clonorchis sinensis</name>
    <name type="common">Chinese liver fluke</name>
    <dbReference type="NCBI Taxonomy" id="79923"/>
    <lineage>
        <taxon>Eukaryota</taxon>
        <taxon>Metazoa</taxon>
        <taxon>Spiralia</taxon>
        <taxon>Lophotrochozoa</taxon>
        <taxon>Platyhelminthes</taxon>
        <taxon>Trematoda</taxon>
        <taxon>Digenea</taxon>
        <taxon>Opisthorchiida</taxon>
        <taxon>Opisthorchiata</taxon>
        <taxon>Opisthorchiidae</taxon>
        <taxon>Clonorchis</taxon>
    </lineage>
</organism>
<reference evidence="1" key="1">
    <citation type="journal article" date="2011" name="Genome Biol.">
        <title>The draft genome of the carcinogenic human liver fluke Clonorchis sinensis.</title>
        <authorList>
            <person name="Wang X."/>
            <person name="Chen W."/>
            <person name="Huang Y."/>
            <person name="Sun J."/>
            <person name="Men J."/>
            <person name="Liu H."/>
            <person name="Luo F."/>
            <person name="Guo L."/>
            <person name="Lv X."/>
            <person name="Deng C."/>
            <person name="Zhou C."/>
            <person name="Fan Y."/>
            <person name="Li X."/>
            <person name="Huang L."/>
            <person name="Hu Y."/>
            <person name="Liang C."/>
            <person name="Hu X."/>
            <person name="Xu J."/>
            <person name="Yu X."/>
        </authorList>
    </citation>
    <scope>NUCLEOTIDE SEQUENCE [LARGE SCALE GENOMIC DNA]</scope>
    <source>
        <strain evidence="1">Henan</strain>
    </source>
</reference>
<evidence type="ECO:0000313" key="1">
    <source>
        <dbReference type="EMBL" id="GAA56701.1"/>
    </source>
</evidence>
<evidence type="ECO:0000313" key="2">
    <source>
        <dbReference type="Proteomes" id="UP000008909"/>
    </source>
</evidence>
<gene>
    <name evidence="1" type="ORF">CLF_111385</name>
</gene>
<name>G7YUS1_CLOSI</name>
<accession>G7YUS1</accession>
<keyword evidence="2" id="KW-1185">Reference proteome</keyword>
<reference key="2">
    <citation type="submission" date="2011-10" db="EMBL/GenBank/DDBJ databases">
        <title>The genome and transcriptome sequence of Clonorchis sinensis provide insights into the carcinogenic liver fluke.</title>
        <authorList>
            <person name="Wang X."/>
            <person name="Huang Y."/>
            <person name="Chen W."/>
            <person name="Liu H."/>
            <person name="Guo L."/>
            <person name="Chen Y."/>
            <person name="Luo F."/>
            <person name="Zhou W."/>
            <person name="Sun J."/>
            <person name="Mao Q."/>
            <person name="Liang P."/>
            <person name="Zhou C."/>
            <person name="Tian Y."/>
            <person name="Men J."/>
            <person name="Lv X."/>
            <person name="Huang L."/>
            <person name="Zhou J."/>
            <person name="Hu Y."/>
            <person name="Li R."/>
            <person name="Zhang F."/>
            <person name="Lei H."/>
            <person name="Li X."/>
            <person name="Hu X."/>
            <person name="Liang C."/>
            <person name="Xu J."/>
            <person name="Wu Z."/>
            <person name="Yu X."/>
        </authorList>
    </citation>
    <scope>NUCLEOTIDE SEQUENCE</scope>
    <source>
        <strain>Henan</strain>
    </source>
</reference>
<dbReference type="Proteomes" id="UP000008909">
    <property type="component" value="Unassembled WGS sequence"/>
</dbReference>
<dbReference type="AlphaFoldDB" id="G7YUS1"/>
<proteinExistence type="predicted"/>